<feature type="transmembrane region" description="Helical" evidence="2">
    <location>
        <begin position="33"/>
        <end position="58"/>
    </location>
</feature>
<evidence type="ECO:0000313" key="4">
    <source>
        <dbReference type="Proteomes" id="UP001596388"/>
    </source>
</evidence>
<evidence type="ECO:0000313" key="3">
    <source>
        <dbReference type="EMBL" id="MFC7098010.1"/>
    </source>
</evidence>
<gene>
    <name evidence="3" type="ORF">ACFQKD_11925</name>
</gene>
<dbReference type="RefSeq" id="WP_276237498.1">
    <property type="nucleotide sequence ID" value="NZ_CP119989.1"/>
</dbReference>
<evidence type="ECO:0000256" key="1">
    <source>
        <dbReference type="SAM" id="MobiDB-lite"/>
    </source>
</evidence>
<organism evidence="3 4">
    <name type="scientific">Halobaculum marinum</name>
    <dbReference type="NCBI Taxonomy" id="3031996"/>
    <lineage>
        <taxon>Archaea</taxon>
        <taxon>Methanobacteriati</taxon>
        <taxon>Methanobacteriota</taxon>
        <taxon>Stenosarchaea group</taxon>
        <taxon>Halobacteria</taxon>
        <taxon>Halobacteriales</taxon>
        <taxon>Haloferacaceae</taxon>
        <taxon>Halobaculum</taxon>
    </lineage>
</organism>
<dbReference type="EMBL" id="JBHTAG010000003">
    <property type="protein sequence ID" value="MFC7098010.1"/>
    <property type="molecule type" value="Genomic_DNA"/>
</dbReference>
<protein>
    <submittedName>
        <fullName evidence="3">Uncharacterized protein</fullName>
    </submittedName>
</protein>
<dbReference type="Proteomes" id="UP001596388">
    <property type="component" value="Unassembled WGS sequence"/>
</dbReference>
<reference evidence="3 4" key="1">
    <citation type="journal article" date="2019" name="Int. J. Syst. Evol. Microbiol.">
        <title>The Global Catalogue of Microorganisms (GCM) 10K type strain sequencing project: providing services to taxonomists for standard genome sequencing and annotation.</title>
        <authorList>
            <consortium name="The Broad Institute Genomics Platform"/>
            <consortium name="The Broad Institute Genome Sequencing Center for Infectious Disease"/>
            <person name="Wu L."/>
            <person name="Ma J."/>
        </authorList>
    </citation>
    <scope>NUCLEOTIDE SEQUENCE [LARGE SCALE GENOMIC DNA]</scope>
    <source>
        <strain evidence="3 4">DT55</strain>
    </source>
</reference>
<keyword evidence="2" id="KW-0472">Membrane</keyword>
<keyword evidence="2" id="KW-0812">Transmembrane</keyword>
<sequence>MSDPDPATTDASPEQEEEAEEEERLTVREQIRVMFPTLALAFMLLAATSVAGIGGVVATGLGGEPIDRPEGFAFSIDAEGNDTAILIQHPDGVVPSEDRVVVVDEAGTKVAWNDLRTDVGEARITGRSALACPTQGATYRVVFEGRAADHTVGAYEVDAPVPASVVERCEAAN</sequence>
<evidence type="ECO:0000256" key="2">
    <source>
        <dbReference type="SAM" id="Phobius"/>
    </source>
</evidence>
<proteinExistence type="predicted"/>
<feature type="compositionally biased region" description="Acidic residues" evidence="1">
    <location>
        <begin position="13"/>
        <end position="22"/>
    </location>
</feature>
<accession>A0ABD5X0I0</accession>
<keyword evidence="2" id="KW-1133">Transmembrane helix</keyword>
<keyword evidence="4" id="KW-1185">Reference proteome</keyword>
<comment type="caution">
    <text evidence="3">The sequence shown here is derived from an EMBL/GenBank/DDBJ whole genome shotgun (WGS) entry which is preliminary data.</text>
</comment>
<dbReference type="GeneID" id="79271070"/>
<name>A0ABD5X0I0_9EURY</name>
<feature type="region of interest" description="Disordered" evidence="1">
    <location>
        <begin position="1"/>
        <end position="22"/>
    </location>
</feature>
<dbReference type="AlphaFoldDB" id="A0ABD5X0I0"/>